<evidence type="ECO:0000256" key="1">
    <source>
        <dbReference type="SAM" id="SignalP"/>
    </source>
</evidence>
<gene>
    <name evidence="2" type="ORF">HMPREF3185_00852</name>
</gene>
<dbReference type="AlphaFoldDB" id="A0A134B9W5"/>
<evidence type="ECO:0008006" key="4">
    <source>
        <dbReference type="Google" id="ProtNLM"/>
    </source>
</evidence>
<keyword evidence="3" id="KW-1185">Reference proteome</keyword>
<dbReference type="Proteomes" id="UP000070224">
    <property type="component" value="Unassembled WGS sequence"/>
</dbReference>
<comment type="caution">
    <text evidence="2">The sequence shown here is derived from an EMBL/GenBank/DDBJ whole genome shotgun (WGS) entry which is preliminary data.</text>
</comment>
<proteinExistence type="predicted"/>
<feature type="chain" id="PRO_5007462176" description="DUF4595 domain-containing protein" evidence="1">
    <location>
        <begin position="29"/>
        <end position="299"/>
    </location>
</feature>
<evidence type="ECO:0000313" key="3">
    <source>
        <dbReference type="Proteomes" id="UP000070224"/>
    </source>
</evidence>
<evidence type="ECO:0000313" key="2">
    <source>
        <dbReference type="EMBL" id="KXB76741.1"/>
    </source>
</evidence>
<reference evidence="3" key="1">
    <citation type="submission" date="2016-01" db="EMBL/GenBank/DDBJ databases">
        <authorList>
            <person name="Mitreva M."/>
            <person name="Pepin K.H."/>
            <person name="Mihindukulasuriya K.A."/>
            <person name="Fulton R."/>
            <person name="Fronick C."/>
            <person name="O'Laughlin M."/>
            <person name="Miner T."/>
            <person name="Herter B."/>
            <person name="Rosa B.A."/>
            <person name="Cordes M."/>
            <person name="Tomlinson C."/>
            <person name="Wollam A."/>
            <person name="Palsikar V.B."/>
            <person name="Mardis E.R."/>
            <person name="Wilson R.K."/>
        </authorList>
    </citation>
    <scope>NUCLEOTIDE SEQUENCE [LARGE SCALE GENOMIC DNA]</scope>
    <source>
        <strain evidence="3">KA00683</strain>
    </source>
</reference>
<protein>
    <recommendedName>
        <fullName evidence="4">DUF4595 domain-containing protein</fullName>
    </recommendedName>
</protein>
<name>A0A134B9W5_9PORP</name>
<keyword evidence="1" id="KW-0732">Signal</keyword>
<dbReference type="CDD" id="cd12871">
    <property type="entry name" value="Bacuni_01323_like"/>
    <property type="match status" value="1"/>
</dbReference>
<dbReference type="PATRIC" id="fig|322095.3.peg.840"/>
<dbReference type="EMBL" id="LSDK01000057">
    <property type="protein sequence ID" value="KXB76741.1"/>
    <property type="molecule type" value="Genomic_DNA"/>
</dbReference>
<organism evidence="2 3">
    <name type="scientific">Porphyromonas somerae</name>
    <dbReference type="NCBI Taxonomy" id="322095"/>
    <lineage>
        <taxon>Bacteria</taxon>
        <taxon>Pseudomonadati</taxon>
        <taxon>Bacteroidota</taxon>
        <taxon>Bacteroidia</taxon>
        <taxon>Bacteroidales</taxon>
        <taxon>Porphyromonadaceae</taxon>
        <taxon>Porphyromonas</taxon>
    </lineage>
</organism>
<accession>A0A134B9W5</accession>
<sequence length="299" mass="34002">MELTIYSSMIMKKAIALLLAVSALSSCSKSNDTPVVPTPPLPAPQQPIDYIAKIKEFVVPYRIYYEVSFTYDSQKRLTSMEEKYIGSSATKVVNTKMLYSAQTITMVREENKLEDYLKKPTEYILSLDANGRAKKLVTKRYVEKAISADGVSVETVEDYIYDSKGALTGYKPAIRQRATLAWLNGNMTSFAYSIPSNTDIEKREYTTIANRIYPDLNIFQKVLGLLNSRVGYLWSDRLGLRSANLVSRIHQDYKTYPNSRVNLTYSYQYKLDAKGRPIEVKEITGPRSSTTFVITYLEK</sequence>
<feature type="signal peptide" evidence="1">
    <location>
        <begin position="1"/>
        <end position="28"/>
    </location>
</feature>